<dbReference type="RefSeq" id="YP_010754608.1">
    <property type="nucleotide sequence ID" value="NC_073461.1"/>
</dbReference>
<sequence length="147" mass="16272">MLSAARTTLESMSTPAPDPAPFDPHAFPADLVAAQRKAAELYAALHAHQETLPWSREPHPGWPDETERGRQRSGRPPSPGWSDEQAARFDKFLEDLRKATEKVQCHKWWERCEQEGIKGADMVTARQALKHAEGAVPLARGDVDAAA</sequence>
<evidence type="ECO:0000256" key="1">
    <source>
        <dbReference type="SAM" id="MobiDB-lite"/>
    </source>
</evidence>
<organism evidence="2 3">
    <name type="scientific">Streptomyces phage Gilgamesh</name>
    <dbReference type="NCBI Taxonomy" id="2599890"/>
    <lineage>
        <taxon>Viruses</taxon>
        <taxon>Duplodnaviria</taxon>
        <taxon>Heunggongvirae</taxon>
        <taxon>Uroviricota</taxon>
        <taxon>Caudoviricetes</taxon>
        <taxon>Gilgameshvirus</taxon>
        <taxon>Gilgameshvirus gilgamesh</taxon>
    </lineage>
</organism>
<accession>A0A5J6TXX7</accession>
<reference evidence="2 3" key="1">
    <citation type="submission" date="2019-07" db="EMBL/GenBank/DDBJ databases">
        <authorList>
            <person name="Almisry A."/>
            <person name="Mousa M."/>
            <person name="Gordon L.L."/>
            <person name="Lee M."/>
            <person name="Mandava P."/>
            <person name="Moxley J.T."/>
            <person name="Shaffer C.D."/>
            <person name="Weston-Hafer K.A."/>
            <person name="Garlena R.A."/>
            <person name="Russell D.A."/>
            <person name="Pope W.H."/>
            <person name="Jacobs-Sera D."/>
            <person name="Hatfull G.F."/>
        </authorList>
    </citation>
    <scope>NUCLEOTIDE SEQUENCE [LARGE SCALE GENOMIC DNA]</scope>
</reference>
<keyword evidence="3" id="KW-1185">Reference proteome</keyword>
<protein>
    <submittedName>
        <fullName evidence="2">Uncharacterized protein</fullName>
    </submittedName>
</protein>
<name>A0A5J6TXX7_9CAUD</name>
<feature type="compositionally biased region" description="Polar residues" evidence="1">
    <location>
        <begin position="1"/>
        <end position="14"/>
    </location>
</feature>
<gene>
    <name evidence="2" type="primary">140</name>
    <name evidence="2" type="ORF">SEA_GILGAMESH_140</name>
</gene>
<feature type="region of interest" description="Disordered" evidence="1">
    <location>
        <begin position="1"/>
        <end position="24"/>
    </location>
</feature>
<dbReference type="Proteomes" id="UP000326486">
    <property type="component" value="Segment"/>
</dbReference>
<evidence type="ECO:0000313" key="3">
    <source>
        <dbReference type="Proteomes" id="UP000326486"/>
    </source>
</evidence>
<dbReference type="KEGG" id="vg:80019202"/>
<feature type="region of interest" description="Disordered" evidence="1">
    <location>
        <begin position="49"/>
        <end position="85"/>
    </location>
</feature>
<proteinExistence type="predicted"/>
<dbReference type="GeneID" id="80019202"/>
<evidence type="ECO:0000313" key="2">
    <source>
        <dbReference type="EMBL" id="QFG13332.1"/>
    </source>
</evidence>
<dbReference type="EMBL" id="MN234216">
    <property type="protein sequence ID" value="QFG13332.1"/>
    <property type="molecule type" value="Genomic_DNA"/>
</dbReference>